<comment type="caution">
    <text evidence="3">The sequence shown here is derived from an EMBL/GenBank/DDBJ whole genome shotgun (WGS) entry which is preliminary data.</text>
</comment>
<sequence>MTALVACIEELTALAAPAADDLLVGLYNAASGKFDPSTYVNYLGQVIGPNPGATSSFVTNAGMEMGNFAACKDMNYYAYDYDNFNSAGLTPTFCTTFSIGAVCVPSACNLETGQFSFDELKAQVVTLLKQFDGSSSAAARAEFEACQGADLYPGVGICASLNSKFQYFTTLWSYLSFFGTLQGETSTECYPNDGADYDGNIIATLSVMCGILLLVLISTIWSALSRAPADYFSASAETPAADNLLSAPLLDVGSQKSGSNNIDGDDDDDDEPPRLLSKPPKFIQFFDAYANTASLFSFARRPGPFACFDCLRAISALWVVLGHTLFWQSFYGLQPYRIQTGPDSMDSTFLGQVLFTQSFTMAVDTFFFLSAFLAAYFLLKECAKKPFSFFKTWISKFINRALRIWPAFAAALFGSWFLMPLLAANIPGMDADINSATCSDYGWLHALLFTNNILPWDNRGAGNCFGHTWYLACDMQLYLLLPPVIMFYMKTRELDLERESYALRLAFFSCIVAAIIGSCVFTTIMAWDSETGWSSFMNDGVLGANYSRDFYALPWTRFPAYYLGVCCAIMWFEKEAGSPDFKLTFHKRNFLLSFGILLILVPIYGGYWGNKQVTCYLYDSSGEDCGSEVSDAARAFKAALNRPAFIVGVAIVSLVCFNKQGGLVQGFMEAKVWLPMSLVSYAFYLLHPALLTLKLASQPSQSYTSYCLFILEYVGVVLLAFLSAVVINVCVETPFGKLQRKYMWK</sequence>
<organism evidence="3 4">
    <name type="scientific">Triparma verrucosa</name>
    <dbReference type="NCBI Taxonomy" id="1606542"/>
    <lineage>
        <taxon>Eukaryota</taxon>
        <taxon>Sar</taxon>
        <taxon>Stramenopiles</taxon>
        <taxon>Ochrophyta</taxon>
        <taxon>Bolidophyceae</taxon>
        <taxon>Parmales</taxon>
        <taxon>Triparmaceae</taxon>
        <taxon>Triparma</taxon>
    </lineage>
</organism>
<dbReference type="InterPro" id="IPR052728">
    <property type="entry name" value="O2_lipid_transport_reg"/>
</dbReference>
<evidence type="ECO:0000256" key="1">
    <source>
        <dbReference type="SAM" id="Phobius"/>
    </source>
</evidence>
<keyword evidence="1" id="KW-0812">Transmembrane</keyword>
<evidence type="ECO:0000313" key="3">
    <source>
        <dbReference type="EMBL" id="GMH93767.1"/>
    </source>
</evidence>
<feature type="transmembrane region" description="Helical" evidence="1">
    <location>
        <begin position="560"/>
        <end position="577"/>
    </location>
</feature>
<reference evidence="4" key="1">
    <citation type="journal article" date="2023" name="Commun. Biol.">
        <title>Genome analysis of Parmales, the sister group of diatoms, reveals the evolutionary specialization of diatoms from phago-mixotrophs to photoautotrophs.</title>
        <authorList>
            <person name="Ban H."/>
            <person name="Sato S."/>
            <person name="Yoshikawa S."/>
            <person name="Yamada K."/>
            <person name="Nakamura Y."/>
            <person name="Ichinomiya M."/>
            <person name="Sato N."/>
            <person name="Blanc-Mathieu R."/>
            <person name="Endo H."/>
            <person name="Kuwata A."/>
            <person name="Ogata H."/>
        </authorList>
    </citation>
    <scope>NUCLEOTIDE SEQUENCE [LARGE SCALE GENOMIC DNA]</scope>
    <source>
        <strain evidence="4">NIES 3699</strain>
    </source>
</reference>
<feature type="transmembrane region" description="Helical" evidence="1">
    <location>
        <begin position="501"/>
        <end position="527"/>
    </location>
</feature>
<dbReference type="Proteomes" id="UP001165160">
    <property type="component" value="Unassembled WGS sequence"/>
</dbReference>
<dbReference type="Pfam" id="PF01757">
    <property type="entry name" value="Acyl_transf_3"/>
    <property type="match status" value="1"/>
</dbReference>
<evidence type="ECO:0000259" key="2">
    <source>
        <dbReference type="Pfam" id="PF01757"/>
    </source>
</evidence>
<accession>A0A9W7EX58</accession>
<feature type="transmembrane region" description="Helical" evidence="1">
    <location>
        <begin position="589"/>
        <end position="608"/>
    </location>
</feature>
<name>A0A9W7EX58_9STRA</name>
<gene>
    <name evidence="3" type="ORF">TrVE_jg12179</name>
</gene>
<dbReference type="PANTHER" id="PTHR11161:SF0">
    <property type="entry name" value="O-ACYLTRANSFERASE LIKE PROTEIN"/>
    <property type="match status" value="1"/>
</dbReference>
<feature type="transmembrane region" description="Helical" evidence="1">
    <location>
        <begin position="703"/>
        <end position="731"/>
    </location>
</feature>
<feature type="transmembrane region" description="Helical" evidence="1">
    <location>
        <begin position="201"/>
        <end position="224"/>
    </location>
</feature>
<evidence type="ECO:0000313" key="4">
    <source>
        <dbReference type="Proteomes" id="UP001165160"/>
    </source>
</evidence>
<dbReference type="EMBL" id="BRXX01000145">
    <property type="protein sequence ID" value="GMH93767.1"/>
    <property type="molecule type" value="Genomic_DNA"/>
</dbReference>
<keyword evidence="1" id="KW-0472">Membrane</keyword>
<dbReference type="GO" id="GO:0016747">
    <property type="term" value="F:acyltransferase activity, transferring groups other than amino-acyl groups"/>
    <property type="evidence" value="ECO:0007669"/>
    <property type="project" value="InterPro"/>
</dbReference>
<keyword evidence="1" id="KW-1133">Transmembrane helix</keyword>
<keyword evidence="4" id="KW-1185">Reference proteome</keyword>
<feature type="transmembrane region" description="Helical" evidence="1">
    <location>
        <begin position="678"/>
        <end position="697"/>
    </location>
</feature>
<feature type="transmembrane region" description="Helical" evidence="1">
    <location>
        <begin position="639"/>
        <end position="657"/>
    </location>
</feature>
<feature type="transmembrane region" description="Helical" evidence="1">
    <location>
        <begin position="353"/>
        <end position="379"/>
    </location>
</feature>
<feature type="transmembrane region" description="Helical" evidence="1">
    <location>
        <begin position="400"/>
        <end position="419"/>
    </location>
</feature>
<proteinExistence type="predicted"/>
<feature type="transmembrane region" description="Helical" evidence="1">
    <location>
        <begin position="310"/>
        <end position="333"/>
    </location>
</feature>
<dbReference type="PANTHER" id="PTHR11161">
    <property type="entry name" value="O-ACYLTRANSFERASE"/>
    <property type="match status" value="1"/>
</dbReference>
<feature type="transmembrane region" description="Helical" evidence="1">
    <location>
        <begin position="469"/>
        <end position="489"/>
    </location>
</feature>
<dbReference type="AlphaFoldDB" id="A0A9W7EX58"/>
<protein>
    <recommendedName>
        <fullName evidence="2">Acyltransferase 3 domain-containing protein</fullName>
    </recommendedName>
</protein>
<feature type="domain" description="Acyltransferase 3" evidence="2">
    <location>
        <begin position="306"/>
        <end position="728"/>
    </location>
</feature>
<dbReference type="InterPro" id="IPR002656">
    <property type="entry name" value="Acyl_transf_3_dom"/>
</dbReference>